<name>A0ABD0N295_CIRMR</name>
<evidence type="ECO:0000256" key="1">
    <source>
        <dbReference type="SAM" id="MobiDB-lite"/>
    </source>
</evidence>
<dbReference type="EMBL" id="JAMKFB020000025">
    <property type="protein sequence ID" value="KAL0155668.1"/>
    <property type="molecule type" value="Genomic_DNA"/>
</dbReference>
<comment type="caution">
    <text evidence="2">The sequence shown here is derived from an EMBL/GenBank/DDBJ whole genome shotgun (WGS) entry which is preliminary data.</text>
</comment>
<gene>
    <name evidence="2" type="ORF">M9458_049931</name>
</gene>
<dbReference type="AlphaFoldDB" id="A0ABD0N295"/>
<keyword evidence="3" id="KW-1185">Reference proteome</keyword>
<organism evidence="2 3">
    <name type="scientific">Cirrhinus mrigala</name>
    <name type="common">Mrigala</name>
    <dbReference type="NCBI Taxonomy" id="683832"/>
    <lineage>
        <taxon>Eukaryota</taxon>
        <taxon>Metazoa</taxon>
        <taxon>Chordata</taxon>
        <taxon>Craniata</taxon>
        <taxon>Vertebrata</taxon>
        <taxon>Euteleostomi</taxon>
        <taxon>Actinopterygii</taxon>
        <taxon>Neopterygii</taxon>
        <taxon>Teleostei</taxon>
        <taxon>Ostariophysi</taxon>
        <taxon>Cypriniformes</taxon>
        <taxon>Cyprinidae</taxon>
        <taxon>Labeoninae</taxon>
        <taxon>Labeonini</taxon>
        <taxon>Cirrhinus</taxon>
    </lineage>
</organism>
<sequence>HYGSCHKEWNGNYRQPRRPQAFIPPTVHGPTFPLPHGSPTHSAGHPPPPALLSYPPSAPVAHLLPSPCQPPAPRPVLQPAYSLVHHQGISVGINHRLLPSPTLLPQGQFKALFPPHSYVASPAYAGFPLSPSKL</sequence>
<reference evidence="2 3" key="1">
    <citation type="submission" date="2024-05" db="EMBL/GenBank/DDBJ databases">
        <title>Genome sequencing and assembly of Indian major carp, Cirrhinus mrigala (Hamilton, 1822).</title>
        <authorList>
            <person name="Mohindra V."/>
            <person name="Chowdhury L.M."/>
            <person name="Lal K."/>
            <person name="Jena J.K."/>
        </authorList>
    </citation>
    <scope>NUCLEOTIDE SEQUENCE [LARGE SCALE GENOMIC DNA]</scope>
    <source>
        <strain evidence="2">CM1030</strain>
        <tissue evidence="2">Blood</tissue>
    </source>
</reference>
<dbReference type="Proteomes" id="UP001529510">
    <property type="component" value="Unassembled WGS sequence"/>
</dbReference>
<evidence type="ECO:0000313" key="2">
    <source>
        <dbReference type="EMBL" id="KAL0155668.1"/>
    </source>
</evidence>
<accession>A0ABD0N295</accession>
<feature type="non-terminal residue" evidence="2">
    <location>
        <position position="1"/>
    </location>
</feature>
<feature type="non-terminal residue" evidence="2">
    <location>
        <position position="134"/>
    </location>
</feature>
<evidence type="ECO:0000313" key="3">
    <source>
        <dbReference type="Proteomes" id="UP001529510"/>
    </source>
</evidence>
<protein>
    <submittedName>
        <fullName evidence="2">Uncharacterized protein</fullName>
    </submittedName>
</protein>
<proteinExistence type="predicted"/>
<feature type="region of interest" description="Disordered" evidence="1">
    <location>
        <begin position="1"/>
        <end position="52"/>
    </location>
</feature>